<protein>
    <submittedName>
        <fullName evidence="2">Uncharacterized protein</fullName>
    </submittedName>
</protein>
<gene>
    <name evidence="2" type="ORF">C8D88_12440</name>
</gene>
<feature type="transmembrane region" description="Helical" evidence="1">
    <location>
        <begin position="205"/>
        <end position="223"/>
    </location>
</feature>
<dbReference type="AlphaFoldDB" id="A0A316HHB0"/>
<dbReference type="Proteomes" id="UP000246005">
    <property type="component" value="Unassembled WGS sequence"/>
</dbReference>
<keyword evidence="1" id="KW-1133">Transmembrane helix</keyword>
<accession>A0A316HHB0</accession>
<dbReference type="RefSeq" id="WP_109642452.1">
    <property type="nucleotide sequence ID" value="NZ_QGHB01000024.1"/>
</dbReference>
<feature type="transmembrane region" description="Helical" evidence="1">
    <location>
        <begin position="229"/>
        <end position="247"/>
    </location>
</feature>
<name>A0A316HHB0_9PSEU</name>
<reference evidence="2 3" key="1">
    <citation type="submission" date="2018-05" db="EMBL/GenBank/DDBJ databases">
        <title>Genomic Encyclopedia of Type Strains, Phase IV (KMG-IV): sequencing the most valuable type-strain genomes for metagenomic binning, comparative biology and taxonomic classification.</title>
        <authorList>
            <person name="Goeker M."/>
        </authorList>
    </citation>
    <scope>NUCLEOTIDE SEQUENCE [LARGE SCALE GENOMIC DNA]</scope>
    <source>
        <strain evidence="2 3">DSM 45480</strain>
    </source>
</reference>
<comment type="caution">
    <text evidence="2">The sequence shown here is derived from an EMBL/GenBank/DDBJ whole genome shotgun (WGS) entry which is preliminary data.</text>
</comment>
<feature type="transmembrane region" description="Helical" evidence="1">
    <location>
        <begin position="57"/>
        <end position="76"/>
    </location>
</feature>
<keyword evidence="1" id="KW-0472">Membrane</keyword>
<evidence type="ECO:0000313" key="2">
    <source>
        <dbReference type="EMBL" id="PWK79513.1"/>
    </source>
</evidence>
<keyword evidence="1" id="KW-0812">Transmembrane</keyword>
<evidence type="ECO:0000256" key="1">
    <source>
        <dbReference type="SAM" id="Phobius"/>
    </source>
</evidence>
<organism evidence="2 3">
    <name type="scientific">Lentzea atacamensis</name>
    <dbReference type="NCBI Taxonomy" id="531938"/>
    <lineage>
        <taxon>Bacteria</taxon>
        <taxon>Bacillati</taxon>
        <taxon>Actinomycetota</taxon>
        <taxon>Actinomycetes</taxon>
        <taxon>Pseudonocardiales</taxon>
        <taxon>Pseudonocardiaceae</taxon>
        <taxon>Lentzea</taxon>
    </lineage>
</organism>
<evidence type="ECO:0000313" key="3">
    <source>
        <dbReference type="Proteomes" id="UP000246005"/>
    </source>
</evidence>
<feature type="transmembrane region" description="Helical" evidence="1">
    <location>
        <begin position="32"/>
        <end position="51"/>
    </location>
</feature>
<dbReference type="EMBL" id="QGHB01000024">
    <property type="protein sequence ID" value="PWK79513.1"/>
    <property type="molecule type" value="Genomic_DNA"/>
</dbReference>
<sequence length="369" mass="39708">MLQYLEPRTDVPAKDDWSTRLILQELGLIRRALSIIALVALAGIIGCLFLPMVVGNIAAIVVLSLLLLVGAIGPVMHRVQTLPVRRGLLEEPWRRCPVTVVDHPVDKYSTYVRMPDGAVLETFPSGELRDVLRRRGEIFVCGPNAKGKAVVRVAGLAETENAVVARPAGFVDREPEEPHEIGRPLDDPAVLKAFSGLVAGTHSTLYAAISAGIGAVIVLMSLWPIAPAGLAVGGLVVVLSLLMLPSLTELGRWYRDAVKGMHAAQRWIPVPVTLFPWKPGALVAGLATMEGGRLALVQFVDPNLHIIANIADTGTMWIAGVHEDVIAVGVPEIPVLTIAAIQPDSDTPREAPVPWIQRLRQPDFSGLPR</sequence>
<proteinExistence type="predicted"/>